<proteinExistence type="predicted"/>
<organism evidence="1 2">
    <name type="scientific">Caloramator proteoclasticus DSM 10124</name>
    <dbReference type="NCBI Taxonomy" id="1121262"/>
    <lineage>
        <taxon>Bacteria</taxon>
        <taxon>Bacillati</taxon>
        <taxon>Bacillota</taxon>
        <taxon>Clostridia</taxon>
        <taxon>Eubacteriales</taxon>
        <taxon>Clostridiaceae</taxon>
        <taxon>Caloramator</taxon>
    </lineage>
</organism>
<dbReference type="Gene3D" id="3.40.30.10">
    <property type="entry name" value="Glutaredoxin"/>
    <property type="match status" value="1"/>
</dbReference>
<protein>
    <submittedName>
        <fullName evidence="1">Thioredoxin</fullName>
    </submittedName>
</protein>
<keyword evidence="2" id="KW-1185">Reference proteome</keyword>
<dbReference type="InterPro" id="IPR036249">
    <property type="entry name" value="Thioredoxin-like_sf"/>
</dbReference>
<dbReference type="EMBL" id="FQVG01000010">
    <property type="protein sequence ID" value="SHE64540.1"/>
    <property type="molecule type" value="Genomic_DNA"/>
</dbReference>
<dbReference type="RefSeq" id="WP_073248031.1">
    <property type="nucleotide sequence ID" value="NZ_FQVG01000010.1"/>
</dbReference>
<evidence type="ECO:0000313" key="2">
    <source>
        <dbReference type="Proteomes" id="UP000184423"/>
    </source>
</evidence>
<gene>
    <name evidence="1" type="ORF">SAMN02746091_00824</name>
</gene>
<dbReference type="Pfam" id="PF14595">
    <property type="entry name" value="Thioredoxin_9"/>
    <property type="match status" value="1"/>
</dbReference>
<dbReference type="AlphaFoldDB" id="A0A1M4V6L3"/>
<accession>A0A1M4V6L3</accession>
<sequence>MFDEIKGFLVEEYLSFYDEQKYQNHREFFSRVNNLKNLNEALLEVNRDFNILLFSEDYCPDCLVLFPFIQFLCTKLGIDVKILKRQGNEEFLRELTGEAKIPTAMFINKDNSLRGMIIEFPESFKRSLIGLTKDDIKRKTVEYREGNYLEMIENEVISIINNF</sequence>
<evidence type="ECO:0000313" key="1">
    <source>
        <dbReference type="EMBL" id="SHE64540.1"/>
    </source>
</evidence>
<dbReference type="Proteomes" id="UP000184423">
    <property type="component" value="Unassembled WGS sequence"/>
</dbReference>
<name>A0A1M4V6L3_9CLOT</name>
<reference evidence="2" key="1">
    <citation type="submission" date="2016-11" db="EMBL/GenBank/DDBJ databases">
        <authorList>
            <person name="Varghese N."/>
            <person name="Submissions S."/>
        </authorList>
    </citation>
    <scope>NUCLEOTIDE SEQUENCE [LARGE SCALE GENOMIC DNA]</scope>
    <source>
        <strain evidence="2">DSM 10124</strain>
    </source>
</reference>
<dbReference type="SUPFAM" id="SSF52833">
    <property type="entry name" value="Thioredoxin-like"/>
    <property type="match status" value="1"/>
</dbReference>